<dbReference type="Proteomes" id="UP001295740">
    <property type="component" value="Unassembled WGS sequence"/>
</dbReference>
<reference evidence="2" key="1">
    <citation type="submission" date="2023-10" db="EMBL/GenBank/DDBJ databases">
        <authorList>
            <person name="Hackl T."/>
        </authorList>
    </citation>
    <scope>NUCLEOTIDE SEQUENCE</scope>
</reference>
<protein>
    <submittedName>
        <fullName evidence="2">Uu.00g062430.m01.CDS01</fullName>
    </submittedName>
</protein>
<feature type="compositionally biased region" description="Low complexity" evidence="1">
    <location>
        <begin position="191"/>
        <end position="206"/>
    </location>
</feature>
<evidence type="ECO:0000313" key="3">
    <source>
        <dbReference type="Proteomes" id="UP001295740"/>
    </source>
</evidence>
<gene>
    <name evidence="2" type="ORF">KHLLAP_LOCUS11086</name>
</gene>
<feature type="region of interest" description="Disordered" evidence="1">
    <location>
        <begin position="177"/>
        <end position="214"/>
    </location>
</feature>
<dbReference type="AlphaFoldDB" id="A0AAI8VUD9"/>
<evidence type="ECO:0000313" key="2">
    <source>
        <dbReference type="EMBL" id="CAJ2510618.1"/>
    </source>
</evidence>
<dbReference type="EMBL" id="CAUWAG010000018">
    <property type="protein sequence ID" value="CAJ2510618.1"/>
    <property type="molecule type" value="Genomic_DNA"/>
</dbReference>
<organism evidence="2 3">
    <name type="scientific">Anthostomella pinea</name>
    <dbReference type="NCBI Taxonomy" id="933095"/>
    <lineage>
        <taxon>Eukaryota</taxon>
        <taxon>Fungi</taxon>
        <taxon>Dikarya</taxon>
        <taxon>Ascomycota</taxon>
        <taxon>Pezizomycotina</taxon>
        <taxon>Sordariomycetes</taxon>
        <taxon>Xylariomycetidae</taxon>
        <taxon>Xylariales</taxon>
        <taxon>Xylariaceae</taxon>
        <taxon>Anthostomella</taxon>
    </lineage>
</organism>
<name>A0AAI8VUD9_9PEZI</name>
<accession>A0AAI8VUD9</accession>
<keyword evidence="3" id="KW-1185">Reference proteome</keyword>
<evidence type="ECO:0000256" key="1">
    <source>
        <dbReference type="SAM" id="MobiDB-lite"/>
    </source>
</evidence>
<proteinExistence type="predicted"/>
<comment type="caution">
    <text evidence="2">The sequence shown here is derived from an EMBL/GenBank/DDBJ whole genome shotgun (WGS) entry which is preliminary data.</text>
</comment>
<feature type="compositionally biased region" description="Polar residues" evidence="1">
    <location>
        <begin position="181"/>
        <end position="190"/>
    </location>
</feature>
<sequence length="309" mass="34525">MVPSAQDELTLGFEKLFQAQRIHSSMIFGLSLGPWDFKNECQNWIAELQRSMIEDCSLKYKERLRALHGVRETVESHALLKRDLIWSGLLDLRCRLILNDLGYRFSKKSPLVLAAAYVDLNLAVTDAGSAVGFSSPPKSLEALFQRYGQRKSRRSVTYLHEIAQDKLGTRTGNLLSRRKTVSNSEDSTADGSRGVVSTRRSQTSSTDEVAQGQAPELAGVSPLQLLEILDETTTDLLKNHLAVEYFQLHDESIRLLEGLHGEFSSEAAAAFSYDKNTPVDRLALLLPVIYRSSTESRPKDIVKRLESAV</sequence>